<evidence type="ECO:0000313" key="1">
    <source>
        <dbReference type="EMBL" id="JAH73916.1"/>
    </source>
</evidence>
<reference evidence="1" key="1">
    <citation type="submission" date="2014-11" db="EMBL/GenBank/DDBJ databases">
        <authorList>
            <person name="Amaro Gonzalez C."/>
        </authorList>
    </citation>
    <scope>NUCLEOTIDE SEQUENCE</scope>
</reference>
<dbReference type="AlphaFoldDB" id="A0A0E9V7E4"/>
<reference evidence="1" key="2">
    <citation type="journal article" date="2015" name="Fish Shellfish Immunol.">
        <title>Early steps in the European eel (Anguilla anguilla)-Vibrio vulnificus interaction in the gills: Role of the RtxA13 toxin.</title>
        <authorList>
            <person name="Callol A."/>
            <person name="Pajuelo D."/>
            <person name="Ebbesson L."/>
            <person name="Teles M."/>
            <person name="MacKenzie S."/>
            <person name="Amaro C."/>
        </authorList>
    </citation>
    <scope>NUCLEOTIDE SEQUENCE</scope>
</reference>
<name>A0A0E9V7E4_ANGAN</name>
<dbReference type="EMBL" id="GBXM01034661">
    <property type="protein sequence ID" value="JAH73916.1"/>
    <property type="molecule type" value="Transcribed_RNA"/>
</dbReference>
<sequence>MFRKHNAARCPFGWHVFLWVVSSRNKSNNHFYRLPVMWFYEHYCDISCPDVFPSEVSGTEWLFLASLM</sequence>
<proteinExistence type="predicted"/>
<organism evidence="1">
    <name type="scientific">Anguilla anguilla</name>
    <name type="common">European freshwater eel</name>
    <name type="synonym">Muraena anguilla</name>
    <dbReference type="NCBI Taxonomy" id="7936"/>
    <lineage>
        <taxon>Eukaryota</taxon>
        <taxon>Metazoa</taxon>
        <taxon>Chordata</taxon>
        <taxon>Craniata</taxon>
        <taxon>Vertebrata</taxon>
        <taxon>Euteleostomi</taxon>
        <taxon>Actinopterygii</taxon>
        <taxon>Neopterygii</taxon>
        <taxon>Teleostei</taxon>
        <taxon>Anguilliformes</taxon>
        <taxon>Anguillidae</taxon>
        <taxon>Anguilla</taxon>
    </lineage>
</organism>
<accession>A0A0E9V7E4</accession>
<protein>
    <submittedName>
        <fullName evidence="1">Uncharacterized protein</fullName>
    </submittedName>
</protein>